<dbReference type="InterPro" id="IPR028629">
    <property type="entry name" value="Cas9"/>
</dbReference>
<sequence length="899" mass="104040">FSKKAIKRLLPLMRSGKYWYEKAIDKRTRERIEKIINGEADDSISERAREQAVKANLRNIDDFSSLPMYLASYVVYDRHSENADATKWHTPDDIDRFLKQFKQHSLHNPIVEQVILEALRTVRDIWRKTGDFDEIHVELGRDMKNTAEKRKSIMQKALENENTNLRIKALLTEFLNPDCGIENVRPQSPSQQEKLRIYEECVLSEEAGNIPDDIAAIIRNFNESDIKKRPSHSDVIRYKCWLEQKYRSPYTGRIIPLGKLFTPEYEIEHIIPQALYFDDSLSNKVICETAVNKDKGKRLAYNYIKECGGKIISLGENRNAEILKLDKYEELVKNGYPENKKKKLLATEIPDTFSERQLNDTRYISRFVMQLLSNIVRTTDENGNYEQESTSKNVIPCSGKITDMLKRQWGINDVWNRIIAPRFQRLNELHGDNSFGEWCNEEGKRFFRINVPFHLKRGFSTKRIDHRHHAMDAIIIACANRNIVNYLNNVEAKSENKRIDLRNLICHKETDSDGNYKFVINKPWTTFTEDVQSSINKMTVSFKNNIRIINRTKNRYQKFVNGRKQFVKQEKGDQWAIRKPLHKDSYYGLINVRKEKDVNLPIAVAKPEMIIDKQLKFVIKSLQAEGKDDKRIISILKNTYGDKVKKVRIYYFTNDSNEPLVAIRKPLDASFDRKKINTSVSDAGVRKILLNHLTANSDDPQIAFSPEGISRMNENIITLNDGKPHQPIYKVRYSEPLGLKFQIGTKGKFVEAAKGTNLYFAIYKSFSGERSYQTIPLNMVIERLKQGLPPVPEQDEKGNNLLFTLSPNDLVYVPTPDELESGIISEPIDNSRIYKMVSATEKRCYFIPAQIAYPIENGIEFNALNKLEFALTGESIKSICIPIKIDRLGNISLLTTKTL</sequence>
<feature type="non-terminal residue" evidence="14">
    <location>
        <position position="1"/>
    </location>
</feature>
<evidence type="ECO:0000256" key="7">
    <source>
        <dbReference type="ARBA" id="ARBA00022884"/>
    </source>
</evidence>
<evidence type="ECO:0000313" key="15">
    <source>
        <dbReference type="Proteomes" id="UP000823598"/>
    </source>
</evidence>
<comment type="subunit">
    <text evidence="11">Monomer. Binds crRNA and tracrRNA.</text>
</comment>
<dbReference type="AlphaFoldDB" id="A0A9D9NK75"/>
<keyword evidence="8" id="KW-0051">Antiviral defense</keyword>
<dbReference type="PROSITE" id="PS51749">
    <property type="entry name" value="HNH_CAS9"/>
    <property type="match status" value="1"/>
</dbReference>
<keyword evidence="2 12" id="KW-0540">Nuclease</keyword>
<keyword evidence="3" id="KW-0479">Metal-binding</keyword>
<evidence type="ECO:0000256" key="9">
    <source>
        <dbReference type="ARBA" id="ARBA00023125"/>
    </source>
</evidence>
<keyword evidence="5 12" id="KW-0378">Hydrolase</keyword>
<comment type="caution">
    <text evidence="14">The sequence shown here is derived from an EMBL/GenBank/DDBJ whole genome shotgun (WGS) entry which is preliminary data.</text>
</comment>
<dbReference type="Proteomes" id="UP000823598">
    <property type="component" value="Unassembled WGS sequence"/>
</dbReference>
<evidence type="ECO:0000256" key="1">
    <source>
        <dbReference type="ARBA" id="ARBA00001946"/>
    </source>
</evidence>
<proteinExistence type="predicted"/>
<organism evidence="14 15">
    <name type="scientific">Candidatus Limisoma faecipullorum</name>
    <dbReference type="NCBI Taxonomy" id="2840854"/>
    <lineage>
        <taxon>Bacteria</taxon>
        <taxon>Pseudomonadati</taxon>
        <taxon>Bacteroidota</taxon>
        <taxon>Bacteroidia</taxon>
        <taxon>Bacteroidales</taxon>
        <taxon>Candidatus Limisoma</taxon>
    </lineage>
</organism>
<reference evidence="14" key="2">
    <citation type="journal article" date="2021" name="PeerJ">
        <title>Extensive microbial diversity within the chicken gut microbiome revealed by metagenomics and culture.</title>
        <authorList>
            <person name="Gilroy R."/>
            <person name="Ravi A."/>
            <person name="Getino M."/>
            <person name="Pursley I."/>
            <person name="Horton D.L."/>
            <person name="Alikhan N.F."/>
            <person name="Baker D."/>
            <person name="Gharbi K."/>
            <person name="Hall N."/>
            <person name="Watson M."/>
            <person name="Adriaenssens E.M."/>
            <person name="Foster-Nyarko E."/>
            <person name="Jarju S."/>
            <person name="Secka A."/>
            <person name="Antonio M."/>
            <person name="Oren A."/>
            <person name="Chaudhuri R.R."/>
            <person name="La Ragione R."/>
            <person name="Hildebrand F."/>
            <person name="Pallen M.J."/>
        </authorList>
    </citation>
    <scope>NUCLEOTIDE SEQUENCE</scope>
    <source>
        <strain evidence="14">6919</strain>
    </source>
</reference>
<dbReference type="GO" id="GO:0016787">
    <property type="term" value="F:hydrolase activity"/>
    <property type="evidence" value="ECO:0007669"/>
    <property type="project" value="UniProtKB-KW"/>
</dbReference>
<dbReference type="Pfam" id="PF18541">
    <property type="entry name" value="RuvC_III"/>
    <property type="match status" value="1"/>
</dbReference>
<dbReference type="GO" id="GO:0003723">
    <property type="term" value="F:RNA binding"/>
    <property type="evidence" value="ECO:0007669"/>
    <property type="project" value="UniProtKB-UniRule"/>
</dbReference>
<evidence type="ECO:0000259" key="13">
    <source>
        <dbReference type="PROSITE" id="PS51749"/>
    </source>
</evidence>
<dbReference type="Gene3D" id="3.30.420.10">
    <property type="entry name" value="Ribonuclease H-like superfamily/Ribonuclease H"/>
    <property type="match status" value="2"/>
</dbReference>
<evidence type="ECO:0000256" key="11">
    <source>
        <dbReference type="ARBA" id="ARBA00046380"/>
    </source>
</evidence>
<evidence type="ECO:0000256" key="6">
    <source>
        <dbReference type="ARBA" id="ARBA00022842"/>
    </source>
</evidence>
<reference evidence="14" key="1">
    <citation type="submission" date="2020-10" db="EMBL/GenBank/DDBJ databases">
        <authorList>
            <person name="Gilroy R."/>
        </authorList>
    </citation>
    <scope>NUCLEOTIDE SEQUENCE</scope>
    <source>
        <strain evidence="14">6919</strain>
    </source>
</reference>
<gene>
    <name evidence="14" type="ORF">IAB88_03980</name>
</gene>
<dbReference type="InterPro" id="IPR033114">
    <property type="entry name" value="HNH_CAS9"/>
</dbReference>
<evidence type="ECO:0000256" key="4">
    <source>
        <dbReference type="ARBA" id="ARBA00022759"/>
    </source>
</evidence>
<dbReference type="Pfam" id="PF13395">
    <property type="entry name" value="HNH_4"/>
    <property type="match status" value="1"/>
</dbReference>
<evidence type="ECO:0000256" key="2">
    <source>
        <dbReference type="ARBA" id="ARBA00022722"/>
    </source>
</evidence>
<dbReference type="GO" id="GO:0004519">
    <property type="term" value="F:endonuclease activity"/>
    <property type="evidence" value="ECO:0007669"/>
    <property type="project" value="UniProtKB-UniRule"/>
</dbReference>
<keyword evidence="9 12" id="KW-0238">DNA-binding</keyword>
<keyword evidence="6" id="KW-0460">Magnesium</keyword>
<evidence type="ECO:0000313" key="14">
    <source>
        <dbReference type="EMBL" id="MBO8476133.1"/>
    </source>
</evidence>
<evidence type="ECO:0000256" key="12">
    <source>
        <dbReference type="PROSITE-ProRule" id="PRU01085"/>
    </source>
</evidence>
<keyword evidence="7" id="KW-0694">RNA-binding</keyword>
<keyword evidence="10" id="KW-0464">Manganese</keyword>
<name>A0A9D9NK75_9BACT</name>
<dbReference type="GO" id="GO:0046872">
    <property type="term" value="F:metal ion binding"/>
    <property type="evidence" value="ECO:0007669"/>
    <property type="project" value="UniProtKB-KW"/>
</dbReference>
<dbReference type="EMBL" id="JADIMC010000046">
    <property type="protein sequence ID" value="MBO8476133.1"/>
    <property type="molecule type" value="Genomic_DNA"/>
</dbReference>
<dbReference type="InterPro" id="IPR036397">
    <property type="entry name" value="RNaseH_sf"/>
</dbReference>
<evidence type="ECO:0000256" key="10">
    <source>
        <dbReference type="ARBA" id="ARBA00023211"/>
    </source>
</evidence>
<feature type="domain" description="HNH Cas9-type" evidence="13">
    <location>
        <begin position="192"/>
        <end position="358"/>
    </location>
</feature>
<protein>
    <submittedName>
        <fullName evidence="14">Type II CRISPR RNA-guided endonuclease Cas9</fullName>
    </submittedName>
</protein>
<evidence type="ECO:0000256" key="3">
    <source>
        <dbReference type="ARBA" id="ARBA00022723"/>
    </source>
</evidence>
<dbReference type="InterPro" id="IPR041383">
    <property type="entry name" value="RuvC_III"/>
</dbReference>
<accession>A0A9D9NK75</accession>
<dbReference type="NCBIfam" id="TIGR01865">
    <property type="entry name" value="cas_Csn1"/>
    <property type="match status" value="1"/>
</dbReference>
<keyword evidence="4 12" id="KW-0255">Endonuclease</keyword>
<dbReference type="GO" id="GO:0003677">
    <property type="term" value="F:DNA binding"/>
    <property type="evidence" value="ECO:0007669"/>
    <property type="project" value="UniProtKB-UniRule"/>
</dbReference>
<dbReference type="InterPro" id="IPR003615">
    <property type="entry name" value="HNH_nuc"/>
</dbReference>
<evidence type="ECO:0000256" key="8">
    <source>
        <dbReference type="ARBA" id="ARBA00023118"/>
    </source>
</evidence>
<comment type="cofactor">
    <cofactor evidence="1">
        <name>Mg(2+)</name>
        <dbReference type="ChEBI" id="CHEBI:18420"/>
    </cofactor>
</comment>
<evidence type="ECO:0000256" key="5">
    <source>
        <dbReference type="ARBA" id="ARBA00022801"/>
    </source>
</evidence>
<dbReference type="GO" id="GO:0051607">
    <property type="term" value="P:defense response to virus"/>
    <property type="evidence" value="ECO:0007669"/>
    <property type="project" value="UniProtKB-KW"/>
</dbReference>